<dbReference type="EMBL" id="UZAM01008018">
    <property type="protein sequence ID" value="VDP02766.1"/>
    <property type="molecule type" value="Genomic_DNA"/>
</dbReference>
<evidence type="ECO:0000259" key="6">
    <source>
        <dbReference type="PROSITE" id="PS51194"/>
    </source>
</evidence>
<dbReference type="WBParaSite" id="SBAD_0000408501-mRNA-1">
    <property type="protein sequence ID" value="SBAD_0000408501-mRNA-1"/>
    <property type="gene ID" value="SBAD_0000408501"/>
</dbReference>
<evidence type="ECO:0000259" key="7">
    <source>
        <dbReference type="PROSITE" id="PS51467"/>
    </source>
</evidence>
<dbReference type="GO" id="GO:0005524">
    <property type="term" value="F:ATP binding"/>
    <property type="evidence" value="ECO:0007669"/>
    <property type="project" value="InterPro"/>
</dbReference>
<feature type="domain" description="Helicase ATP-binding" evidence="5">
    <location>
        <begin position="85"/>
        <end position="242"/>
    </location>
</feature>
<dbReference type="InterPro" id="IPR038718">
    <property type="entry name" value="SNF2-like_sf"/>
</dbReference>
<dbReference type="OrthoDB" id="2801544at2759"/>
<dbReference type="InterPro" id="IPR001650">
    <property type="entry name" value="Helicase_C-like"/>
</dbReference>
<dbReference type="SUPFAM" id="SSF52540">
    <property type="entry name" value="P-loop containing nucleoside triphosphate hydrolases"/>
    <property type="match status" value="2"/>
</dbReference>
<dbReference type="InterPro" id="IPR000330">
    <property type="entry name" value="SNF2_N"/>
</dbReference>
<reference evidence="10" key="1">
    <citation type="submission" date="2016-06" db="UniProtKB">
        <authorList>
            <consortium name="WormBaseParasite"/>
        </authorList>
    </citation>
    <scope>IDENTIFICATION</scope>
</reference>
<comment type="similarity">
    <text evidence="4">Belongs to the SNF2/RAD54 helicase family. SMARCAL1 subfamily.</text>
</comment>
<dbReference type="GO" id="GO:0016787">
    <property type="term" value="F:hydrolase activity"/>
    <property type="evidence" value="ECO:0007669"/>
    <property type="project" value="UniProtKB-KW"/>
</dbReference>
<dbReference type="Pfam" id="PF07443">
    <property type="entry name" value="HARP"/>
    <property type="match status" value="1"/>
</dbReference>
<dbReference type="GO" id="GO:0043596">
    <property type="term" value="C:nuclear replication fork"/>
    <property type="evidence" value="ECO:0007669"/>
    <property type="project" value="TreeGrafter"/>
</dbReference>
<sequence length="521" mass="58286">MFEVSSPFRQDIIDVFRSTPRSASVYEPARKTWKFSTSLYDDLVTKLEALNPPLKVQRFPSFIMQIIQNVSKYQNATDEQAVVERELSHKNGRVLIADDMGLGKTFEALGAVSYYKQEWPLLIICPSSLKYTWEISNNLVFVKPEDIVVVNSARKRLPSPSQHLVVIVSYDIMSMITSALLGLKFNVVIVDECHFLKNFKTGRFKAASKLLKASRRVILLSGTPALSKPSELFTQISCVAPRLFRSFPEFGDRYCNPREINIGGKIIKDYSGASNLPELHLLLNETIMIRRSKEEVMSQLPSKVRKVVILDLNLVKDKADSLVEAKTNYQGDMEQRGLLLTFFAETAVAKLPAVNQYITEMTERNGKFLVFAHHRVIMDSLSSLLAVKSVGFIRIDGSTTSENRKKLCDQFQTNPEVKLALLSITAASTGITLTAANMVIFAELFWNPGTLLQAEDRAHRVGQQSSVSVVYLVAKGTADDFLWTMVKKKLTVLNTGGLSGGNLEVDEQSELSGRAEEKLEV</sequence>
<name>A0A183IJW5_9BILA</name>
<evidence type="ECO:0000313" key="10">
    <source>
        <dbReference type="WBParaSite" id="SBAD_0000408501-mRNA-1"/>
    </source>
</evidence>
<evidence type="ECO:0000313" key="9">
    <source>
        <dbReference type="Proteomes" id="UP000270296"/>
    </source>
</evidence>
<dbReference type="AlphaFoldDB" id="A0A183IJW5"/>
<dbReference type="Gene3D" id="3.40.50.300">
    <property type="entry name" value="P-loop containing nucleotide triphosphate hydrolases"/>
    <property type="match status" value="1"/>
</dbReference>
<dbReference type="GO" id="GO:0031297">
    <property type="term" value="P:replication fork processing"/>
    <property type="evidence" value="ECO:0007669"/>
    <property type="project" value="TreeGrafter"/>
</dbReference>
<reference evidence="8 9" key="2">
    <citation type="submission" date="2018-11" db="EMBL/GenBank/DDBJ databases">
        <authorList>
            <consortium name="Pathogen Informatics"/>
        </authorList>
    </citation>
    <scope>NUCLEOTIDE SEQUENCE [LARGE SCALE GENOMIC DNA]</scope>
</reference>
<evidence type="ECO:0000313" key="8">
    <source>
        <dbReference type="EMBL" id="VDP02766.1"/>
    </source>
</evidence>
<protein>
    <submittedName>
        <fullName evidence="10">SWI/SNF-related matrix-associated actin-dependent regulator of chromatin subfamily A-like protein 1</fullName>
    </submittedName>
</protein>
<comment type="subcellular location">
    <subcellularLocation>
        <location evidence="1">Nucleus</location>
    </subcellularLocation>
</comment>
<proteinExistence type="inferred from homology"/>
<dbReference type="SMART" id="SM00490">
    <property type="entry name" value="HELICc"/>
    <property type="match status" value="1"/>
</dbReference>
<dbReference type="Pfam" id="PF00176">
    <property type="entry name" value="SNF2-rel_dom"/>
    <property type="match status" value="1"/>
</dbReference>
<keyword evidence="2" id="KW-0378">Hydrolase</keyword>
<dbReference type="PANTHER" id="PTHR45766">
    <property type="entry name" value="DNA ANNEALING HELICASE AND ENDONUCLEASE ZRANB3 FAMILY MEMBER"/>
    <property type="match status" value="1"/>
</dbReference>
<dbReference type="InterPro" id="IPR014001">
    <property type="entry name" value="Helicase_ATP-bd"/>
</dbReference>
<dbReference type="PANTHER" id="PTHR45766:SF6">
    <property type="entry name" value="SWI_SNF-RELATED MATRIX-ASSOCIATED ACTIN-DEPENDENT REGULATOR OF CHROMATIN SUBFAMILY A-LIKE PROTEIN 1"/>
    <property type="match status" value="1"/>
</dbReference>
<feature type="domain" description="HARP" evidence="7">
    <location>
        <begin position="1"/>
        <end position="60"/>
    </location>
</feature>
<dbReference type="GO" id="GO:0006281">
    <property type="term" value="P:DNA repair"/>
    <property type="evidence" value="ECO:0007669"/>
    <property type="project" value="TreeGrafter"/>
</dbReference>
<gene>
    <name evidence="8" type="ORF">SBAD_LOCUS3911</name>
</gene>
<dbReference type="PROSITE" id="PS51194">
    <property type="entry name" value="HELICASE_CTER"/>
    <property type="match status" value="1"/>
</dbReference>
<evidence type="ECO:0000256" key="2">
    <source>
        <dbReference type="ARBA" id="ARBA00022801"/>
    </source>
</evidence>
<evidence type="ECO:0000256" key="4">
    <source>
        <dbReference type="PROSITE-ProRule" id="PRU00800"/>
    </source>
</evidence>
<feature type="domain" description="Helicase C-terminal" evidence="6">
    <location>
        <begin position="353"/>
        <end position="511"/>
    </location>
</feature>
<dbReference type="CDD" id="cd18793">
    <property type="entry name" value="SF2_C_SNF"/>
    <property type="match status" value="1"/>
</dbReference>
<dbReference type="PROSITE" id="PS51192">
    <property type="entry name" value="HELICASE_ATP_BIND_1"/>
    <property type="match status" value="1"/>
</dbReference>
<dbReference type="PROSITE" id="PS51467">
    <property type="entry name" value="HARP"/>
    <property type="match status" value="1"/>
</dbReference>
<dbReference type="InterPro" id="IPR049730">
    <property type="entry name" value="SNF2/RAD54-like_C"/>
</dbReference>
<dbReference type="InterPro" id="IPR027417">
    <property type="entry name" value="P-loop_NTPase"/>
</dbReference>
<evidence type="ECO:0000256" key="3">
    <source>
        <dbReference type="ARBA" id="ARBA00023242"/>
    </source>
</evidence>
<keyword evidence="9" id="KW-1185">Reference proteome</keyword>
<organism evidence="10">
    <name type="scientific">Soboliphyme baturini</name>
    <dbReference type="NCBI Taxonomy" id="241478"/>
    <lineage>
        <taxon>Eukaryota</taxon>
        <taxon>Metazoa</taxon>
        <taxon>Ecdysozoa</taxon>
        <taxon>Nematoda</taxon>
        <taxon>Enoplea</taxon>
        <taxon>Dorylaimia</taxon>
        <taxon>Dioctophymatida</taxon>
        <taxon>Dioctophymatoidea</taxon>
        <taxon>Soboliphymatidae</taxon>
        <taxon>Soboliphyme</taxon>
    </lineage>
</organism>
<accession>A0A183IJW5</accession>
<keyword evidence="3" id="KW-0539">Nucleus</keyword>
<dbReference type="CDD" id="cd18010">
    <property type="entry name" value="DEXHc_HARP_SMARCAL1"/>
    <property type="match status" value="1"/>
</dbReference>
<evidence type="ECO:0000259" key="5">
    <source>
        <dbReference type="PROSITE" id="PS51192"/>
    </source>
</evidence>
<dbReference type="Gene3D" id="3.40.50.10810">
    <property type="entry name" value="Tandem AAA-ATPase domain"/>
    <property type="match status" value="1"/>
</dbReference>
<dbReference type="InterPro" id="IPR010003">
    <property type="entry name" value="HARP_dom"/>
</dbReference>
<evidence type="ECO:0000256" key="1">
    <source>
        <dbReference type="ARBA" id="ARBA00004123"/>
    </source>
</evidence>
<dbReference type="Proteomes" id="UP000270296">
    <property type="component" value="Unassembled WGS sequence"/>
</dbReference>
<dbReference type="SMART" id="SM00487">
    <property type="entry name" value="DEXDc"/>
    <property type="match status" value="1"/>
</dbReference>
<dbReference type="Pfam" id="PF00271">
    <property type="entry name" value="Helicase_C"/>
    <property type="match status" value="1"/>
</dbReference>